<keyword evidence="5" id="KW-0964">Secreted</keyword>
<dbReference type="PANTHER" id="PTHR30033">
    <property type="entry name" value="FLAGELLAR HOOK-ASSOCIATED PROTEIN 1"/>
    <property type="match status" value="1"/>
</dbReference>
<keyword evidence="13" id="KW-0966">Cell projection</keyword>
<feature type="coiled-coil region" evidence="7">
    <location>
        <begin position="164"/>
        <end position="191"/>
    </location>
</feature>
<keyword evidence="6" id="KW-0975">Bacterial flagellum</keyword>
<evidence type="ECO:0000256" key="6">
    <source>
        <dbReference type="ARBA" id="ARBA00023143"/>
    </source>
</evidence>
<evidence type="ECO:0000256" key="3">
    <source>
        <dbReference type="ARBA" id="ARBA00009677"/>
    </source>
</evidence>
<keyword evidence="14" id="KW-1185">Reference proteome</keyword>
<dbReference type="PRINTS" id="PR01005">
    <property type="entry name" value="FLGHOOKAP1"/>
</dbReference>
<feature type="domain" description="Flagellar hook-associated protein 1 D3" evidence="11">
    <location>
        <begin position="450"/>
        <end position="562"/>
    </location>
</feature>
<dbReference type="EMBL" id="CP080095">
    <property type="protein sequence ID" value="QYD69216.1"/>
    <property type="molecule type" value="Genomic_DNA"/>
</dbReference>
<dbReference type="Pfam" id="PF21158">
    <property type="entry name" value="flgK_1st_1"/>
    <property type="match status" value="1"/>
</dbReference>
<name>A0ABX8UJM5_9BURK</name>
<comment type="subcellular location">
    <subcellularLocation>
        <location evidence="1">Bacterial flagellum</location>
    </subcellularLocation>
    <subcellularLocation>
        <location evidence="2">Secreted</location>
    </subcellularLocation>
</comment>
<dbReference type="PROSITE" id="PS00588">
    <property type="entry name" value="FLAGELLA_BB_ROD"/>
    <property type="match status" value="1"/>
</dbReference>
<comment type="similarity">
    <text evidence="3">Belongs to the flagella basal body rod proteins family.</text>
</comment>
<proteinExistence type="inferred from homology"/>
<dbReference type="Pfam" id="PF22638">
    <property type="entry name" value="FlgK_D1"/>
    <property type="match status" value="1"/>
</dbReference>
<dbReference type="Pfam" id="PF00460">
    <property type="entry name" value="Flg_bb_rod"/>
    <property type="match status" value="1"/>
</dbReference>
<protein>
    <recommendedName>
        <fullName evidence="4">Flagellar hook-associated protein 1</fullName>
    </recommendedName>
</protein>
<dbReference type="InterPro" id="IPR049119">
    <property type="entry name" value="FlgK_D2-like"/>
</dbReference>
<feature type="domain" description="Flagellar hook-associated protein 1 D2-like" evidence="10">
    <location>
        <begin position="343"/>
        <end position="423"/>
    </location>
</feature>
<evidence type="ECO:0000256" key="1">
    <source>
        <dbReference type="ARBA" id="ARBA00004365"/>
    </source>
</evidence>
<accession>A0ABX8UJM5</accession>
<feature type="domain" description="Flagellar hook-associated protein FlgK helical" evidence="12">
    <location>
        <begin position="96"/>
        <end position="334"/>
    </location>
</feature>
<sequence length="670" mass="67542">MSGGNLFGIAMSGLNNAQLGMSVTGNNISNAATPGYNRELVLSAESNGMNTGSGFIGGGVTTVTIQRQFSSTLFTELTGTQAQTSSLSSYSTLITSLSNQIGSPTAGIGADITAFFSSLQTLSGKATDGPTRQTVLNSAQALANDINDMGQQIDQMRQGLNTTLSSTVTQINNLTKQIAQLNTQIAQAGSAGQPPNQLLDTRDQAVMQLSQLVGVNVQSGSDGSYSVTLSNGMALVQGNQSYQLGTTPSPGNPAELAVTYQEPDSTKPGSFITTVLPDTSISGGSLGGTLQFRSQTLDPAAQQLGALATSFAAQVNAQNALGLDSAGKPGGPLFQVGAPNVIANLKNTGNASVAATLTDPANPPVGDLKLTFDGTNYTLTNASTGAVLGTSPPPTAGNPLTIGGVSMTITNTPAAGDSFTIQPTEGALDSFGVTSTFVSSNGGAIAASSPAIASPGSANTGNGNIKIGTASAGFSITASMTLTYNNTTNPPTLSGFPPGTQVTFGNPQQTVTINATTDTVPYDPANGDTYTINAVPPNTSPNGISFSLSGTPGNNDTFTIAPNSASSADGSNATALSNLSNSTVFDGTTLTNGYASFVNNIGNTASNINAMATATGSKLAQITAQQQSVSGVNLDEEATNLLEDQQMYQACSKVIQTAQSLFATLLQAVG</sequence>
<dbReference type="SUPFAM" id="SSF64518">
    <property type="entry name" value="Phase 1 flagellin"/>
    <property type="match status" value="2"/>
</dbReference>
<dbReference type="InterPro" id="IPR049474">
    <property type="entry name" value="FlgK_D3"/>
</dbReference>
<dbReference type="InterPro" id="IPR010930">
    <property type="entry name" value="Flg_bb/hook_C_dom"/>
</dbReference>
<evidence type="ECO:0000313" key="13">
    <source>
        <dbReference type="EMBL" id="QYD69216.1"/>
    </source>
</evidence>
<keyword evidence="13" id="KW-0282">Flagellum</keyword>
<evidence type="ECO:0000313" key="14">
    <source>
        <dbReference type="Proteomes" id="UP000826462"/>
    </source>
</evidence>
<keyword evidence="7" id="KW-0175">Coiled coil</keyword>
<evidence type="ECO:0000259" key="8">
    <source>
        <dbReference type="Pfam" id="PF00460"/>
    </source>
</evidence>
<dbReference type="Proteomes" id="UP000826462">
    <property type="component" value="Chromosome 1"/>
</dbReference>
<organism evidence="13 14">
    <name type="scientific">Paraburkholderia edwinii</name>
    <dbReference type="NCBI Taxonomy" id="2861782"/>
    <lineage>
        <taxon>Bacteria</taxon>
        <taxon>Pseudomonadati</taxon>
        <taxon>Pseudomonadota</taxon>
        <taxon>Betaproteobacteria</taxon>
        <taxon>Burkholderiales</taxon>
        <taxon>Burkholderiaceae</taxon>
        <taxon>Paraburkholderia</taxon>
    </lineage>
</organism>
<feature type="domain" description="Flagellar basal body rod protein N-terminal" evidence="8">
    <location>
        <begin position="9"/>
        <end position="36"/>
    </location>
</feature>
<dbReference type="InterPro" id="IPR002371">
    <property type="entry name" value="FlgK"/>
</dbReference>
<dbReference type="InterPro" id="IPR053927">
    <property type="entry name" value="FlgK_helical"/>
</dbReference>
<evidence type="ECO:0000259" key="9">
    <source>
        <dbReference type="Pfam" id="PF06429"/>
    </source>
</evidence>
<feature type="domain" description="Flagellar basal-body/hook protein C-terminal" evidence="9">
    <location>
        <begin position="629"/>
        <end position="667"/>
    </location>
</feature>
<dbReference type="InterPro" id="IPR001444">
    <property type="entry name" value="Flag_bb_rod_N"/>
</dbReference>
<evidence type="ECO:0000256" key="5">
    <source>
        <dbReference type="ARBA" id="ARBA00022525"/>
    </source>
</evidence>
<dbReference type="NCBIfam" id="TIGR02492">
    <property type="entry name" value="flgK_ends"/>
    <property type="match status" value="1"/>
</dbReference>
<gene>
    <name evidence="13" type="primary">flgK</name>
    <name evidence="13" type="ORF">KZJ38_02155</name>
</gene>
<dbReference type="PANTHER" id="PTHR30033:SF1">
    <property type="entry name" value="FLAGELLAR HOOK-ASSOCIATED PROTEIN 1"/>
    <property type="match status" value="1"/>
</dbReference>
<evidence type="ECO:0000259" key="12">
    <source>
        <dbReference type="Pfam" id="PF22638"/>
    </source>
</evidence>
<evidence type="ECO:0000256" key="4">
    <source>
        <dbReference type="ARBA" id="ARBA00016244"/>
    </source>
</evidence>
<dbReference type="Pfam" id="PF06429">
    <property type="entry name" value="Flg_bbr_C"/>
    <property type="match status" value="1"/>
</dbReference>
<keyword evidence="13" id="KW-0969">Cilium</keyword>
<evidence type="ECO:0000259" key="11">
    <source>
        <dbReference type="Pfam" id="PF21159"/>
    </source>
</evidence>
<dbReference type="Pfam" id="PF21159">
    <property type="entry name" value="FlgK_2nd"/>
    <property type="match status" value="1"/>
</dbReference>
<dbReference type="InterPro" id="IPR019776">
    <property type="entry name" value="Flagellar_basal_body_rod_CS"/>
</dbReference>
<dbReference type="RefSeq" id="WP_219798584.1">
    <property type="nucleotide sequence ID" value="NZ_CP080095.1"/>
</dbReference>
<evidence type="ECO:0000256" key="2">
    <source>
        <dbReference type="ARBA" id="ARBA00004613"/>
    </source>
</evidence>
<evidence type="ECO:0000256" key="7">
    <source>
        <dbReference type="SAM" id="Coils"/>
    </source>
</evidence>
<evidence type="ECO:0000259" key="10">
    <source>
        <dbReference type="Pfam" id="PF21158"/>
    </source>
</evidence>
<reference evidence="13 14" key="1">
    <citation type="submission" date="2021-07" db="EMBL/GenBank/DDBJ databases">
        <title>Paraburkholderia edwinii protects Aspergillus sp. from phenazines by acting as a toxin sponge.</title>
        <authorList>
            <person name="Dahlstrom K.M."/>
            <person name="Newman D.K."/>
        </authorList>
    </citation>
    <scope>NUCLEOTIDE SEQUENCE [LARGE SCALE GENOMIC DNA]</scope>
    <source>
        <strain evidence="13 14">Pe01</strain>
    </source>
</reference>